<dbReference type="AlphaFoldDB" id="A0AAE0RYT4"/>
<feature type="coiled-coil region" evidence="1">
    <location>
        <begin position="29"/>
        <end position="56"/>
    </location>
</feature>
<reference evidence="2" key="3">
    <citation type="submission" date="2023-05" db="EMBL/GenBank/DDBJ databases">
        <authorList>
            <person name="Smith C.H."/>
        </authorList>
    </citation>
    <scope>NUCLEOTIDE SEQUENCE</scope>
    <source>
        <strain evidence="2">CHS0354</strain>
        <tissue evidence="2">Mantle</tissue>
    </source>
</reference>
<keyword evidence="1" id="KW-0175">Coiled coil</keyword>
<proteinExistence type="predicted"/>
<evidence type="ECO:0000313" key="2">
    <source>
        <dbReference type="EMBL" id="KAK3582147.1"/>
    </source>
</evidence>
<evidence type="ECO:0000256" key="1">
    <source>
        <dbReference type="SAM" id="Coils"/>
    </source>
</evidence>
<comment type="caution">
    <text evidence="2">The sequence shown here is derived from an EMBL/GenBank/DDBJ whole genome shotgun (WGS) entry which is preliminary data.</text>
</comment>
<name>A0AAE0RYT4_9BIVA</name>
<dbReference type="Proteomes" id="UP001195483">
    <property type="component" value="Unassembled WGS sequence"/>
</dbReference>
<evidence type="ECO:0000313" key="3">
    <source>
        <dbReference type="Proteomes" id="UP001195483"/>
    </source>
</evidence>
<accession>A0AAE0RYT4</accession>
<keyword evidence="3" id="KW-1185">Reference proteome</keyword>
<gene>
    <name evidence="2" type="ORF">CHS0354_017259</name>
</gene>
<protein>
    <submittedName>
        <fullName evidence="2">Uncharacterized protein</fullName>
    </submittedName>
</protein>
<reference evidence="2" key="1">
    <citation type="journal article" date="2021" name="Genome Biol. Evol.">
        <title>A High-Quality Reference Genome for a Parasitic Bivalve with Doubly Uniparental Inheritance (Bivalvia: Unionida).</title>
        <authorList>
            <person name="Smith C.H."/>
        </authorList>
    </citation>
    <scope>NUCLEOTIDE SEQUENCE</scope>
    <source>
        <strain evidence="2">CHS0354</strain>
    </source>
</reference>
<dbReference type="EMBL" id="JAEAOA010001059">
    <property type="protein sequence ID" value="KAK3582147.1"/>
    <property type="molecule type" value="Genomic_DNA"/>
</dbReference>
<organism evidence="2 3">
    <name type="scientific">Potamilus streckersoni</name>
    <dbReference type="NCBI Taxonomy" id="2493646"/>
    <lineage>
        <taxon>Eukaryota</taxon>
        <taxon>Metazoa</taxon>
        <taxon>Spiralia</taxon>
        <taxon>Lophotrochozoa</taxon>
        <taxon>Mollusca</taxon>
        <taxon>Bivalvia</taxon>
        <taxon>Autobranchia</taxon>
        <taxon>Heteroconchia</taxon>
        <taxon>Palaeoheterodonta</taxon>
        <taxon>Unionida</taxon>
        <taxon>Unionoidea</taxon>
        <taxon>Unionidae</taxon>
        <taxon>Ambleminae</taxon>
        <taxon>Lampsilini</taxon>
        <taxon>Potamilus</taxon>
    </lineage>
</organism>
<sequence>MDTIRREPAAQNDTSVIGDVSNVTVPEWMKRLDERINEAQENLSELRKGTQELSQGFAETDRQLYSSKRMFQALDKQAAERLQRLDEMIYLNRLINHLETASQQMILVPVHVTREKVNAMADTRESCV</sequence>
<reference evidence="2" key="2">
    <citation type="journal article" date="2021" name="Genome Biol. Evol.">
        <title>Developing a high-quality reference genome for a parasitic bivalve with doubly uniparental inheritance (Bivalvia: Unionida).</title>
        <authorList>
            <person name="Smith C.H."/>
        </authorList>
    </citation>
    <scope>NUCLEOTIDE SEQUENCE</scope>
    <source>
        <strain evidence="2">CHS0354</strain>
        <tissue evidence="2">Mantle</tissue>
    </source>
</reference>